<dbReference type="AlphaFoldDB" id="A0A285X494"/>
<dbReference type="EMBL" id="OCMF01000001">
    <property type="protein sequence ID" value="SOC79209.1"/>
    <property type="molecule type" value="Genomic_DNA"/>
</dbReference>
<reference evidence="2" key="1">
    <citation type="submission" date="2017-09" db="EMBL/GenBank/DDBJ databases">
        <authorList>
            <person name="Varghese N."/>
            <person name="Submissions S."/>
        </authorList>
    </citation>
    <scope>NUCLEOTIDE SEQUENCE [LARGE SCALE GENOMIC DNA]</scope>
    <source>
        <strain evidence="2">CGMCC 1.12641</strain>
    </source>
</reference>
<dbReference type="Proteomes" id="UP000219193">
    <property type="component" value="Unassembled WGS sequence"/>
</dbReference>
<dbReference type="SUPFAM" id="SSF54427">
    <property type="entry name" value="NTF2-like"/>
    <property type="match status" value="1"/>
</dbReference>
<keyword evidence="1" id="KW-0413">Isomerase</keyword>
<sequence length="191" mass="21944">MKKIIALIAGMLLIFSCNDRQEEPKQVPVTDDLSNYEVASEKFSEINMEAMDKMAALDYEAWGEMLADDVQYFFPDGDANTRTILVGKEEVLNWWKNWKNESGIEKMTFTNPVQIPVKANKKLNYSGLTGVLVLAYFSNEMVYNGQPVSVRMHFATHFNEDSLIDRYYTYYDRTPILNTVNANVLEIVAKK</sequence>
<dbReference type="Gene3D" id="3.10.450.50">
    <property type="match status" value="1"/>
</dbReference>
<protein>
    <submittedName>
        <fullName evidence="1">Ketosteroid isomerase-related protein</fullName>
    </submittedName>
</protein>
<evidence type="ECO:0000313" key="2">
    <source>
        <dbReference type="Proteomes" id="UP000219193"/>
    </source>
</evidence>
<gene>
    <name evidence="1" type="ORF">SAMN06296241_0729</name>
</gene>
<organism evidence="1 2">
    <name type="scientific">Salinimicrobium sediminis</name>
    <dbReference type="NCBI Taxonomy" id="1343891"/>
    <lineage>
        <taxon>Bacteria</taxon>
        <taxon>Pseudomonadati</taxon>
        <taxon>Bacteroidota</taxon>
        <taxon>Flavobacteriia</taxon>
        <taxon>Flavobacteriales</taxon>
        <taxon>Flavobacteriaceae</taxon>
        <taxon>Salinimicrobium</taxon>
    </lineage>
</organism>
<dbReference type="PROSITE" id="PS51257">
    <property type="entry name" value="PROKAR_LIPOPROTEIN"/>
    <property type="match status" value="1"/>
</dbReference>
<proteinExistence type="predicted"/>
<accession>A0A285X494</accession>
<evidence type="ECO:0000313" key="1">
    <source>
        <dbReference type="EMBL" id="SOC79209.1"/>
    </source>
</evidence>
<dbReference type="GO" id="GO:0016853">
    <property type="term" value="F:isomerase activity"/>
    <property type="evidence" value="ECO:0007669"/>
    <property type="project" value="UniProtKB-KW"/>
</dbReference>
<dbReference type="RefSeq" id="WP_097054966.1">
    <property type="nucleotide sequence ID" value="NZ_OCMF01000001.1"/>
</dbReference>
<dbReference type="OrthoDB" id="1431897at2"/>
<name>A0A285X494_9FLAO</name>
<dbReference type="InterPro" id="IPR032710">
    <property type="entry name" value="NTF2-like_dom_sf"/>
</dbReference>
<keyword evidence="2" id="KW-1185">Reference proteome</keyword>